<dbReference type="GO" id="GO:0016671">
    <property type="term" value="F:oxidoreductase activity, acting on a sulfur group of donors, disulfide as acceptor"/>
    <property type="evidence" value="ECO:0007669"/>
    <property type="project" value="InterPro"/>
</dbReference>
<evidence type="ECO:0000313" key="5">
    <source>
        <dbReference type="RefSeq" id="XP_027336878.1"/>
    </source>
</evidence>
<evidence type="ECO:0000313" key="4">
    <source>
        <dbReference type="Proteomes" id="UP000694853"/>
    </source>
</evidence>
<dbReference type="AlphaFoldDB" id="A0A8B8K1K8"/>
<keyword evidence="4" id="KW-1185">Reference proteome</keyword>
<evidence type="ECO:0000256" key="3">
    <source>
        <dbReference type="SAM" id="SignalP"/>
    </source>
</evidence>
<feature type="chain" id="PRO_5034939223" evidence="3">
    <location>
        <begin position="26"/>
        <end position="231"/>
    </location>
</feature>
<reference evidence="4" key="1">
    <citation type="journal article" date="2019" name="Toxins">
        <title>Detection of Abrin-Like and Prepropulchellin-Like Toxin Genes and Transcripts Using Whole Genome Sequencing and Full-Length Transcript Sequencing of Abrus precatorius.</title>
        <authorList>
            <person name="Hovde B.T."/>
            <person name="Daligault H.E."/>
            <person name="Hanschen E.R."/>
            <person name="Kunde Y.A."/>
            <person name="Johnson M.B."/>
            <person name="Starkenburg S.R."/>
            <person name="Johnson S.L."/>
        </authorList>
    </citation>
    <scope>NUCLEOTIDE SEQUENCE [LARGE SCALE GENOMIC DNA]</scope>
</reference>
<dbReference type="Pfam" id="PF03227">
    <property type="entry name" value="GILT"/>
    <property type="match status" value="1"/>
</dbReference>
<evidence type="ECO:0000256" key="1">
    <source>
        <dbReference type="ARBA" id="ARBA00005679"/>
    </source>
</evidence>
<dbReference type="RefSeq" id="XP_027336878.1">
    <property type="nucleotide sequence ID" value="XM_027481077.1"/>
</dbReference>
<dbReference type="OrthoDB" id="958254at2759"/>
<name>A0A8B8K1K8_ABRPR</name>
<gene>
    <name evidence="5" type="primary">LOC113850514</name>
</gene>
<keyword evidence="2" id="KW-0325">Glycoprotein</keyword>
<feature type="signal peptide" evidence="3">
    <location>
        <begin position="1"/>
        <end position="25"/>
    </location>
</feature>
<dbReference type="PANTHER" id="PTHR13234">
    <property type="entry name" value="GAMMA-INTERFERON INDUCIBLE LYSOSOMAL THIOL REDUCTASE GILT"/>
    <property type="match status" value="1"/>
</dbReference>
<sequence length="231" mass="25849">MVFPKQVNTILLILFLFFFIYESKGASYSSGSHTGVHGDDTTALPNVKVNLSVYYGSLCQSCAVFIIKDLENIFYNGLISIVNLQLVPWANAYVNNTNNSISCQNGPEECKLNSLESCVLNLYPNVDTQYAVIVCLEFMAIDGRFNRWNDCLNQLDLPKQPILNCLKRGNGIELGKKYINETAQLYPPPSLLPWVVVNNEPIGNDYANVTYYVCKAYRGVAVPEACNLHLK</sequence>
<reference evidence="5" key="2">
    <citation type="submission" date="2025-08" db="UniProtKB">
        <authorList>
            <consortium name="RefSeq"/>
        </authorList>
    </citation>
    <scope>IDENTIFICATION</scope>
    <source>
        <tissue evidence="5">Young leaves</tissue>
    </source>
</reference>
<evidence type="ECO:0000256" key="2">
    <source>
        <dbReference type="ARBA" id="ARBA00023180"/>
    </source>
</evidence>
<dbReference type="InterPro" id="IPR004911">
    <property type="entry name" value="Interferon-induced_GILT"/>
</dbReference>
<dbReference type="PANTHER" id="PTHR13234:SF27">
    <property type="entry name" value="GAMMA INTERFERON INDUCIBLE LYSOSOMAL THIOL REDUCTASE"/>
    <property type="match status" value="1"/>
</dbReference>
<keyword evidence="3" id="KW-0732">Signal</keyword>
<organism evidence="4 5">
    <name type="scientific">Abrus precatorius</name>
    <name type="common">Indian licorice</name>
    <name type="synonym">Glycine abrus</name>
    <dbReference type="NCBI Taxonomy" id="3816"/>
    <lineage>
        <taxon>Eukaryota</taxon>
        <taxon>Viridiplantae</taxon>
        <taxon>Streptophyta</taxon>
        <taxon>Embryophyta</taxon>
        <taxon>Tracheophyta</taxon>
        <taxon>Spermatophyta</taxon>
        <taxon>Magnoliopsida</taxon>
        <taxon>eudicotyledons</taxon>
        <taxon>Gunneridae</taxon>
        <taxon>Pentapetalae</taxon>
        <taxon>rosids</taxon>
        <taxon>fabids</taxon>
        <taxon>Fabales</taxon>
        <taxon>Fabaceae</taxon>
        <taxon>Papilionoideae</taxon>
        <taxon>50 kb inversion clade</taxon>
        <taxon>NPAAA clade</taxon>
        <taxon>indigoferoid/millettioid clade</taxon>
        <taxon>Abreae</taxon>
        <taxon>Abrus</taxon>
    </lineage>
</organism>
<accession>A0A8B8K1K8</accession>
<dbReference type="GeneID" id="113850514"/>
<dbReference type="Proteomes" id="UP000694853">
    <property type="component" value="Unplaced"/>
</dbReference>
<dbReference type="KEGG" id="aprc:113850514"/>
<protein>
    <submittedName>
        <fullName evidence="5">Gamma-interferon-responsive lysosomal thiol protein-like isoform X1</fullName>
    </submittedName>
</protein>
<proteinExistence type="inferred from homology"/>
<comment type="similarity">
    <text evidence="1">Belongs to the GILT family.</text>
</comment>